<organism evidence="3 4">
    <name type="scientific">Hymenolepis diminuta</name>
    <name type="common">Rat tapeworm</name>
    <dbReference type="NCBI Taxonomy" id="6216"/>
    <lineage>
        <taxon>Eukaryota</taxon>
        <taxon>Metazoa</taxon>
        <taxon>Spiralia</taxon>
        <taxon>Lophotrochozoa</taxon>
        <taxon>Platyhelminthes</taxon>
        <taxon>Cestoda</taxon>
        <taxon>Eucestoda</taxon>
        <taxon>Cyclophyllidea</taxon>
        <taxon>Hymenolepididae</taxon>
        <taxon>Hymenolepis</taxon>
    </lineage>
</organism>
<dbReference type="GO" id="GO:0003676">
    <property type="term" value="F:nucleic acid binding"/>
    <property type="evidence" value="ECO:0007669"/>
    <property type="project" value="InterPro"/>
</dbReference>
<name>A0A564YBZ1_HYMDI</name>
<feature type="domain" description="Integrase catalytic" evidence="2">
    <location>
        <begin position="4"/>
        <end position="115"/>
    </location>
</feature>
<dbReference type="Gene3D" id="3.30.420.10">
    <property type="entry name" value="Ribonuclease H-like superfamily/Ribonuclease H"/>
    <property type="match status" value="1"/>
</dbReference>
<dbReference type="GO" id="GO:0015074">
    <property type="term" value="P:DNA integration"/>
    <property type="evidence" value="ECO:0007669"/>
    <property type="project" value="InterPro"/>
</dbReference>
<feature type="region of interest" description="Disordered" evidence="1">
    <location>
        <begin position="129"/>
        <end position="149"/>
    </location>
</feature>
<dbReference type="AlphaFoldDB" id="A0A564YBZ1"/>
<dbReference type="InterPro" id="IPR001584">
    <property type="entry name" value="Integrase_cat-core"/>
</dbReference>
<dbReference type="InterPro" id="IPR012337">
    <property type="entry name" value="RNaseH-like_sf"/>
</dbReference>
<dbReference type="SUPFAM" id="SSF53098">
    <property type="entry name" value="Ribonuclease H-like"/>
    <property type="match status" value="1"/>
</dbReference>
<dbReference type="InterPro" id="IPR050951">
    <property type="entry name" value="Retrovirus_Pol_polyprotein"/>
</dbReference>
<dbReference type="Proteomes" id="UP000321570">
    <property type="component" value="Unassembled WGS sequence"/>
</dbReference>
<evidence type="ECO:0000313" key="3">
    <source>
        <dbReference type="EMBL" id="VUZ44499.1"/>
    </source>
</evidence>
<keyword evidence="4" id="KW-1185">Reference proteome</keyword>
<sequence>MLCLRKIPSDQQLILRDKTSVPWYRIRLNFVRPVNGLSYLVVVGSHSKWHGAIPLQSTKTTMLIGTLCHKFPIYELLETIVTDNGIQFSSALFQDFCWSHNIIHVYSPSYYPQSNEVTWGVDNERDSRRIPYHDRTTPHPASNDRSPPIERKLRTIDNGLLPKDFIFLSLPLYTKKALATRTAVYLHDHGPNDT</sequence>
<evidence type="ECO:0000256" key="1">
    <source>
        <dbReference type="SAM" id="MobiDB-lite"/>
    </source>
</evidence>
<gene>
    <name evidence="3" type="ORF">WMSIL1_LOCUS4616</name>
</gene>
<protein>
    <recommendedName>
        <fullName evidence="2">Integrase catalytic domain-containing protein</fullName>
    </recommendedName>
</protein>
<accession>A0A564YBZ1</accession>
<dbReference type="PANTHER" id="PTHR37984:SF5">
    <property type="entry name" value="PROTEIN NYNRIN-LIKE"/>
    <property type="match status" value="1"/>
</dbReference>
<reference evidence="3 4" key="1">
    <citation type="submission" date="2019-07" db="EMBL/GenBank/DDBJ databases">
        <authorList>
            <person name="Jastrzebski P J."/>
            <person name="Paukszto L."/>
            <person name="Jastrzebski P J."/>
        </authorList>
    </citation>
    <scope>NUCLEOTIDE SEQUENCE [LARGE SCALE GENOMIC DNA]</scope>
    <source>
        <strain evidence="3 4">WMS-il1</strain>
    </source>
</reference>
<dbReference type="PANTHER" id="PTHR37984">
    <property type="entry name" value="PROTEIN CBG26694"/>
    <property type="match status" value="1"/>
</dbReference>
<evidence type="ECO:0000259" key="2">
    <source>
        <dbReference type="PROSITE" id="PS50994"/>
    </source>
</evidence>
<dbReference type="PROSITE" id="PS50994">
    <property type="entry name" value="INTEGRASE"/>
    <property type="match status" value="1"/>
</dbReference>
<dbReference type="EMBL" id="CABIJS010000123">
    <property type="protein sequence ID" value="VUZ44499.1"/>
    <property type="molecule type" value="Genomic_DNA"/>
</dbReference>
<proteinExistence type="predicted"/>
<evidence type="ECO:0000313" key="4">
    <source>
        <dbReference type="Proteomes" id="UP000321570"/>
    </source>
</evidence>
<dbReference type="InterPro" id="IPR036397">
    <property type="entry name" value="RNaseH_sf"/>
</dbReference>